<evidence type="ECO:0000313" key="3">
    <source>
        <dbReference type="Proteomes" id="UP000219281"/>
    </source>
</evidence>
<sequence>MNKYFHMKFKYLFILLFTSSFFTACSQKKVVQTIEAKKYIASLKAMGYDELKSQLKKDTTLLNKLIKTATFELQLTSHFSSGEKSTVDKSVPEFEINHDEAKIKALFNDYCNKLLFEQNFSDNANEESFNLYGQDLFSYESRFSLTDDNHVLEKKDSLFKPFKNNVVTNEKAYFFRGKKIAKADIGLKRIDSIETEVSLKLPIDFEKFSINKSDKTAKYKDDKIEIESLKENVAQLKIPMGLYSEIIAYQATNGKNVRMNTSALSATPMLGIDKKVSEILKELLNIFTEVLKENDEKSGKEKLNQINQNHLNAKIDMAEFDVYLDKLSKDKAKIEELGDIGLYNEIANAGKKVIGVQTQFVFAEFPDDINSIDVFVATKSVSFQNKAMIKYGNHYLNPKYFDDAKPNIVFYSHKTDRKFGVSNRDGETIIAPKYDELKQLSNEYFTGDEKLYWLDVADKKMVPLPQYKNYIQSLKAGYDVFEKAVGDDGKLGVVLNRDKIILPFEYYRFEKHEKFIIASKTHNLDELYDLNFKKLPNKGIQKMNTVDNFIATDIKFPAVFVGEDSHHKKALVDKNLNLLTGFKYEFINPFFGVNNYYIAGVRTADGSNYWYGIIDEKGKEVTPFIFCNIAEEFDKNGKLKFCLKDKREAMDFKAFLLKYKK</sequence>
<feature type="chain" id="PRO_5012289881" evidence="1">
    <location>
        <begin position="25"/>
        <end position="661"/>
    </location>
</feature>
<gene>
    <name evidence="2" type="ORF">SAMN06297358_2954</name>
</gene>
<evidence type="ECO:0000256" key="1">
    <source>
        <dbReference type="SAM" id="SignalP"/>
    </source>
</evidence>
<dbReference type="PROSITE" id="PS51257">
    <property type="entry name" value="PROKAR_LIPOPROTEIN"/>
    <property type="match status" value="1"/>
</dbReference>
<protein>
    <submittedName>
        <fullName evidence="2">WG containing repeat-containing protein</fullName>
    </submittedName>
</protein>
<evidence type="ECO:0000313" key="2">
    <source>
        <dbReference type="EMBL" id="SOD18348.1"/>
    </source>
</evidence>
<name>A0A286A8V3_9SPHI</name>
<keyword evidence="1" id="KW-0732">Signal</keyword>
<dbReference type="RefSeq" id="WP_240775119.1">
    <property type="nucleotide sequence ID" value="NZ_SSBV01000003.1"/>
</dbReference>
<organism evidence="2 3">
    <name type="scientific">Pedobacter xixiisoli</name>
    <dbReference type="NCBI Taxonomy" id="1476464"/>
    <lineage>
        <taxon>Bacteria</taxon>
        <taxon>Pseudomonadati</taxon>
        <taxon>Bacteroidota</taxon>
        <taxon>Sphingobacteriia</taxon>
        <taxon>Sphingobacteriales</taxon>
        <taxon>Sphingobacteriaceae</taxon>
        <taxon>Pedobacter</taxon>
    </lineage>
</organism>
<feature type="signal peptide" evidence="1">
    <location>
        <begin position="1"/>
        <end position="24"/>
    </location>
</feature>
<proteinExistence type="predicted"/>
<dbReference type="Pfam" id="PF14903">
    <property type="entry name" value="WG_beta_rep"/>
    <property type="match status" value="2"/>
</dbReference>
<dbReference type="AlphaFoldDB" id="A0A286A8V3"/>
<keyword evidence="3" id="KW-1185">Reference proteome</keyword>
<dbReference type="Proteomes" id="UP000219281">
    <property type="component" value="Unassembled WGS sequence"/>
</dbReference>
<accession>A0A286A8V3</accession>
<dbReference type="EMBL" id="OCMT01000003">
    <property type="protein sequence ID" value="SOD18348.1"/>
    <property type="molecule type" value="Genomic_DNA"/>
</dbReference>
<reference evidence="3" key="1">
    <citation type="submission" date="2017-09" db="EMBL/GenBank/DDBJ databases">
        <authorList>
            <person name="Varghese N."/>
            <person name="Submissions S."/>
        </authorList>
    </citation>
    <scope>NUCLEOTIDE SEQUENCE [LARGE SCALE GENOMIC DNA]</scope>
    <source>
        <strain evidence="3">CGMCC 1.12803</strain>
    </source>
</reference>
<dbReference type="InterPro" id="IPR032774">
    <property type="entry name" value="WG_beta_rep"/>
</dbReference>